<keyword evidence="3" id="KW-0032">Aminotransferase</keyword>
<organism evidence="7">
    <name type="scientific">marine metagenome</name>
    <dbReference type="NCBI Taxonomy" id="408172"/>
    <lineage>
        <taxon>unclassified sequences</taxon>
        <taxon>metagenomes</taxon>
        <taxon>ecological metagenomes</taxon>
    </lineage>
</organism>
<evidence type="ECO:0000256" key="4">
    <source>
        <dbReference type="ARBA" id="ARBA00022679"/>
    </source>
</evidence>
<dbReference type="GO" id="GO:0030170">
    <property type="term" value="F:pyridoxal phosphate binding"/>
    <property type="evidence" value="ECO:0007669"/>
    <property type="project" value="InterPro"/>
</dbReference>
<dbReference type="PANTHER" id="PTHR46383">
    <property type="entry name" value="ASPARTATE AMINOTRANSFERASE"/>
    <property type="match status" value="1"/>
</dbReference>
<dbReference type="SUPFAM" id="SSF53383">
    <property type="entry name" value="PLP-dependent transferases"/>
    <property type="match status" value="1"/>
</dbReference>
<feature type="non-terminal residue" evidence="7">
    <location>
        <position position="324"/>
    </location>
</feature>
<evidence type="ECO:0000256" key="5">
    <source>
        <dbReference type="ARBA" id="ARBA00022898"/>
    </source>
</evidence>
<dbReference type="GO" id="GO:0008483">
    <property type="term" value="F:transaminase activity"/>
    <property type="evidence" value="ECO:0007669"/>
    <property type="project" value="UniProtKB-KW"/>
</dbReference>
<evidence type="ECO:0000256" key="2">
    <source>
        <dbReference type="ARBA" id="ARBA00007441"/>
    </source>
</evidence>
<name>A0A382JW13_9ZZZZ</name>
<dbReference type="InterPro" id="IPR050596">
    <property type="entry name" value="AspAT/PAT-like"/>
</dbReference>
<evidence type="ECO:0000256" key="3">
    <source>
        <dbReference type="ARBA" id="ARBA00022576"/>
    </source>
</evidence>
<sequence>MLPLSDAAARIKGQEMFQILATARDLEMKGKNILHFELGDPDFPTPDNIVKAAFKSLHEGDTHYTPSSGFYDLKLMAQKVTIKSRGFSPGIDQLVVTTGANVQIYYAIACTVNPGDEVIVPDPGFVSYYSILNFLNVKAVPVPLREELGFTMKVEDIENAITPRTKMIIINSPSNPTGGVVNKKLWRQIYNIALKHNLYILSDEIYARMVYPDSEKFFSPSKFDQCKTNTIIVNGFSKAYAMTGWRLGVLTAPSHVAERIALLQETQLSCVPGFIQKAGIEALSDRSTPYVKGMLEEYRRRRDIMVDGLNTISGIHCYKPGGAF</sequence>
<dbReference type="InterPro" id="IPR015424">
    <property type="entry name" value="PyrdxlP-dep_Trfase"/>
</dbReference>
<comment type="cofactor">
    <cofactor evidence="1">
        <name>pyridoxal 5'-phosphate</name>
        <dbReference type="ChEBI" id="CHEBI:597326"/>
    </cofactor>
</comment>
<dbReference type="PROSITE" id="PS00105">
    <property type="entry name" value="AA_TRANSFER_CLASS_1"/>
    <property type="match status" value="1"/>
</dbReference>
<gene>
    <name evidence="7" type="ORF">METZ01_LOCUS269558</name>
</gene>
<dbReference type="GO" id="GO:0006520">
    <property type="term" value="P:amino acid metabolic process"/>
    <property type="evidence" value="ECO:0007669"/>
    <property type="project" value="InterPro"/>
</dbReference>
<feature type="domain" description="Aminotransferase class I/classII large" evidence="6">
    <location>
        <begin position="32"/>
        <end position="324"/>
    </location>
</feature>
<dbReference type="CDD" id="cd00609">
    <property type="entry name" value="AAT_like"/>
    <property type="match status" value="1"/>
</dbReference>
<evidence type="ECO:0000259" key="6">
    <source>
        <dbReference type="Pfam" id="PF00155"/>
    </source>
</evidence>
<dbReference type="Gene3D" id="3.90.1150.10">
    <property type="entry name" value="Aspartate Aminotransferase, domain 1"/>
    <property type="match status" value="1"/>
</dbReference>
<comment type="similarity">
    <text evidence="2">Belongs to the class-I pyridoxal-phosphate-dependent aminotransferase family.</text>
</comment>
<dbReference type="InterPro" id="IPR015422">
    <property type="entry name" value="PyrdxlP-dep_Trfase_small"/>
</dbReference>
<dbReference type="PANTHER" id="PTHR46383:SF1">
    <property type="entry name" value="ASPARTATE AMINOTRANSFERASE"/>
    <property type="match status" value="1"/>
</dbReference>
<keyword evidence="5" id="KW-0663">Pyridoxal phosphate</keyword>
<accession>A0A382JW13</accession>
<protein>
    <recommendedName>
        <fullName evidence="6">Aminotransferase class I/classII large domain-containing protein</fullName>
    </recommendedName>
</protein>
<dbReference type="Gene3D" id="3.40.640.10">
    <property type="entry name" value="Type I PLP-dependent aspartate aminotransferase-like (Major domain)"/>
    <property type="match status" value="1"/>
</dbReference>
<keyword evidence="4" id="KW-0808">Transferase</keyword>
<dbReference type="EMBL" id="UINC01077001">
    <property type="protein sequence ID" value="SVC16704.1"/>
    <property type="molecule type" value="Genomic_DNA"/>
</dbReference>
<dbReference type="Pfam" id="PF00155">
    <property type="entry name" value="Aminotran_1_2"/>
    <property type="match status" value="1"/>
</dbReference>
<proteinExistence type="inferred from homology"/>
<dbReference type="InterPro" id="IPR015421">
    <property type="entry name" value="PyrdxlP-dep_Trfase_major"/>
</dbReference>
<evidence type="ECO:0000256" key="1">
    <source>
        <dbReference type="ARBA" id="ARBA00001933"/>
    </source>
</evidence>
<reference evidence="7" key="1">
    <citation type="submission" date="2018-05" db="EMBL/GenBank/DDBJ databases">
        <authorList>
            <person name="Lanie J.A."/>
            <person name="Ng W.-L."/>
            <person name="Kazmierczak K.M."/>
            <person name="Andrzejewski T.M."/>
            <person name="Davidsen T.M."/>
            <person name="Wayne K.J."/>
            <person name="Tettelin H."/>
            <person name="Glass J.I."/>
            <person name="Rusch D."/>
            <person name="Podicherti R."/>
            <person name="Tsui H.-C.T."/>
            <person name="Winkler M.E."/>
        </authorList>
    </citation>
    <scope>NUCLEOTIDE SEQUENCE</scope>
</reference>
<evidence type="ECO:0000313" key="7">
    <source>
        <dbReference type="EMBL" id="SVC16704.1"/>
    </source>
</evidence>
<dbReference type="InterPro" id="IPR004838">
    <property type="entry name" value="NHTrfase_class1_PyrdxlP-BS"/>
</dbReference>
<dbReference type="AlphaFoldDB" id="A0A382JW13"/>
<dbReference type="InterPro" id="IPR004839">
    <property type="entry name" value="Aminotransferase_I/II_large"/>
</dbReference>